<dbReference type="PANTHER" id="PTHR22726:SF24">
    <property type="entry name" value="M48 FAMILY METALLOPEPTIDASE"/>
    <property type="match status" value="1"/>
</dbReference>
<dbReference type="InterPro" id="IPR051156">
    <property type="entry name" value="Mito/Outer_Membr_Metalloprot"/>
</dbReference>
<organism evidence="9 10">
    <name type="scientific">Hymenobacter rigui</name>
    <dbReference type="NCBI Taxonomy" id="334424"/>
    <lineage>
        <taxon>Bacteria</taxon>
        <taxon>Pseudomonadati</taxon>
        <taxon>Bacteroidota</taxon>
        <taxon>Cytophagia</taxon>
        <taxon>Cytophagales</taxon>
        <taxon>Hymenobacteraceae</taxon>
        <taxon>Hymenobacter</taxon>
    </lineage>
</organism>
<dbReference type="GO" id="GO:0004222">
    <property type="term" value="F:metalloendopeptidase activity"/>
    <property type="evidence" value="ECO:0007669"/>
    <property type="project" value="InterPro"/>
</dbReference>
<accession>A0A428KQH5</accession>
<evidence type="ECO:0000256" key="6">
    <source>
        <dbReference type="ARBA" id="ARBA00023049"/>
    </source>
</evidence>
<keyword evidence="6" id="KW-0482">Metalloprotease</keyword>
<keyword evidence="2" id="KW-0645">Protease</keyword>
<evidence type="ECO:0000256" key="3">
    <source>
        <dbReference type="ARBA" id="ARBA00022723"/>
    </source>
</evidence>
<keyword evidence="4" id="KW-0378">Hydrolase</keyword>
<name>A0A428KQH5_9BACT</name>
<dbReference type="RefSeq" id="WP_125419550.1">
    <property type="nucleotide sequence ID" value="NZ_RWIT01000004.1"/>
</dbReference>
<proteinExistence type="predicted"/>
<keyword evidence="7" id="KW-0732">Signal</keyword>
<comment type="cofactor">
    <cofactor evidence="1">
        <name>Zn(2+)</name>
        <dbReference type="ChEBI" id="CHEBI:29105"/>
    </cofactor>
</comment>
<evidence type="ECO:0000256" key="5">
    <source>
        <dbReference type="ARBA" id="ARBA00022833"/>
    </source>
</evidence>
<dbReference type="Pfam" id="PF01435">
    <property type="entry name" value="Peptidase_M48"/>
    <property type="match status" value="1"/>
</dbReference>
<evidence type="ECO:0000259" key="8">
    <source>
        <dbReference type="Pfam" id="PF01435"/>
    </source>
</evidence>
<evidence type="ECO:0000313" key="10">
    <source>
        <dbReference type="Proteomes" id="UP000273500"/>
    </source>
</evidence>
<feature type="domain" description="Peptidase M48" evidence="8">
    <location>
        <begin position="87"/>
        <end position="314"/>
    </location>
</feature>
<dbReference type="PANTHER" id="PTHR22726">
    <property type="entry name" value="METALLOENDOPEPTIDASE OMA1"/>
    <property type="match status" value="1"/>
</dbReference>
<dbReference type="GO" id="GO:0016020">
    <property type="term" value="C:membrane"/>
    <property type="evidence" value="ECO:0007669"/>
    <property type="project" value="TreeGrafter"/>
</dbReference>
<dbReference type="GO" id="GO:0046872">
    <property type="term" value="F:metal ion binding"/>
    <property type="evidence" value="ECO:0007669"/>
    <property type="project" value="UniProtKB-KW"/>
</dbReference>
<dbReference type="OrthoDB" id="910748at2"/>
<evidence type="ECO:0000256" key="4">
    <source>
        <dbReference type="ARBA" id="ARBA00022801"/>
    </source>
</evidence>
<keyword evidence="10" id="KW-1185">Reference proteome</keyword>
<reference evidence="9 10" key="1">
    <citation type="submission" date="2018-12" db="EMBL/GenBank/DDBJ databases">
        <authorList>
            <person name="Feng G."/>
            <person name="Zhu H."/>
        </authorList>
    </citation>
    <scope>NUCLEOTIDE SEQUENCE [LARGE SCALE GENOMIC DNA]</scope>
    <source>
        <strain evidence="9 10">KCTC 12533</strain>
    </source>
</reference>
<dbReference type="Proteomes" id="UP000273500">
    <property type="component" value="Unassembled WGS sequence"/>
</dbReference>
<sequence length="490" mass="55593">MIRVLIGVLWLCLQAGTAAAQQTTYTPYYSADTTQAYQLAVAHRTAIQAHLGAAKTGNSEYREHYKRIVRETSSEVYNAIRHSALLDAELNAMVQRVFRQIQQANPQVASARLVLTRNPQANAYAVGNGTVILNVGLLPGLENESQLAFVLCHELAHIQCRHMETSIQERLTTLHSREMRRQVRRIIQAEYNINSRMKDLVMGLSLDGSYHQRRHERQADSLGYVLLKRTTYEAPQAYRALELLDHIDEPVVKEPLELGRYFSCAEFPKTFEAAPARPQSIFTVKTPEKTVLQTTDTLKSHPDCAKRMRYLRELTAGQIAEGTQPVTPEFARLRSISRLEVVQSWFDTDCYDHALFDALQQLRSDPQNAYLRSMVLLSLYELQHYQLDHRFTEVVSNMSEHNPANFNQLLTVLYGLRTTEYKQLSACFAQLAPAPADDEFTLAARYAAAMLAADQPQATALRQQYQARFRAGRFTTLLFPAPAATGRKTR</sequence>
<evidence type="ECO:0000256" key="2">
    <source>
        <dbReference type="ARBA" id="ARBA00022670"/>
    </source>
</evidence>
<feature type="signal peptide" evidence="7">
    <location>
        <begin position="1"/>
        <end position="20"/>
    </location>
</feature>
<dbReference type="AlphaFoldDB" id="A0A428KQH5"/>
<keyword evidence="3" id="KW-0479">Metal-binding</keyword>
<evidence type="ECO:0000313" key="9">
    <source>
        <dbReference type="EMBL" id="RSK48761.1"/>
    </source>
</evidence>
<comment type="caution">
    <text evidence="9">The sequence shown here is derived from an EMBL/GenBank/DDBJ whole genome shotgun (WGS) entry which is preliminary data.</text>
</comment>
<gene>
    <name evidence="9" type="ORF">EI291_09325</name>
</gene>
<keyword evidence="5" id="KW-0862">Zinc</keyword>
<dbReference type="EMBL" id="RWIT01000004">
    <property type="protein sequence ID" value="RSK48761.1"/>
    <property type="molecule type" value="Genomic_DNA"/>
</dbReference>
<protein>
    <recommendedName>
        <fullName evidence="8">Peptidase M48 domain-containing protein</fullName>
    </recommendedName>
</protein>
<evidence type="ECO:0000256" key="1">
    <source>
        <dbReference type="ARBA" id="ARBA00001947"/>
    </source>
</evidence>
<feature type="chain" id="PRO_5019487018" description="Peptidase M48 domain-containing protein" evidence="7">
    <location>
        <begin position="21"/>
        <end position="490"/>
    </location>
</feature>
<dbReference type="Gene3D" id="3.30.2010.10">
    <property type="entry name" value="Metalloproteases ('zincins'), catalytic domain"/>
    <property type="match status" value="1"/>
</dbReference>
<evidence type="ECO:0000256" key="7">
    <source>
        <dbReference type="SAM" id="SignalP"/>
    </source>
</evidence>
<dbReference type="InterPro" id="IPR001915">
    <property type="entry name" value="Peptidase_M48"/>
</dbReference>
<dbReference type="GO" id="GO:0051603">
    <property type="term" value="P:proteolysis involved in protein catabolic process"/>
    <property type="evidence" value="ECO:0007669"/>
    <property type="project" value="TreeGrafter"/>
</dbReference>